<dbReference type="SMART" id="SM00131">
    <property type="entry name" value="KU"/>
    <property type="match status" value="2"/>
</dbReference>
<evidence type="ECO:0000256" key="1">
    <source>
        <dbReference type="ARBA" id="ARBA00022690"/>
    </source>
</evidence>
<sequence>MRPEPGLCDPVLKWYYDLGSGRCSQFFSTHCGQSHNTFDYKEVCETMCGFLTTSTTVTPATPVPLLCYMKWDAGTCRGADLKYYYAPKAGTCIPLYYSGCGGNDNRFDSMEECLHVCGRGNTTTTDATSTTTTTTTAARSCPSEMLICPLDCGIKYIIDFDTNCPRCVCDVPTSVSPCPSEFSICPTYCPVVVVTDPLTKCRMCVCNPVLPPPA</sequence>
<gene>
    <name evidence="5" type="primary">Tfpi</name>
    <name evidence="5" type="ORF">E2C01_006945</name>
</gene>
<protein>
    <submittedName>
        <fullName evidence="5">Tissue factor pathway inhibitor</fullName>
    </submittedName>
</protein>
<dbReference type="OrthoDB" id="160294at2759"/>
<evidence type="ECO:0000256" key="2">
    <source>
        <dbReference type="ARBA" id="ARBA00022900"/>
    </source>
</evidence>
<accession>A0A5B7D120</accession>
<evidence type="ECO:0000313" key="6">
    <source>
        <dbReference type="Proteomes" id="UP000324222"/>
    </source>
</evidence>
<keyword evidence="6" id="KW-1185">Reference proteome</keyword>
<evidence type="ECO:0000313" key="5">
    <source>
        <dbReference type="EMBL" id="MPC14186.1"/>
    </source>
</evidence>
<dbReference type="InterPro" id="IPR050098">
    <property type="entry name" value="TFPI/VKTCI-like"/>
</dbReference>
<dbReference type="PROSITE" id="PS50279">
    <property type="entry name" value="BPTI_KUNITZ_2"/>
    <property type="match status" value="2"/>
</dbReference>
<evidence type="ECO:0000256" key="3">
    <source>
        <dbReference type="ARBA" id="ARBA00023157"/>
    </source>
</evidence>
<dbReference type="EMBL" id="VSRR010000334">
    <property type="protein sequence ID" value="MPC14186.1"/>
    <property type="molecule type" value="Genomic_DNA"/>
</dbReference>
<comment type="caution">
    <text evidence="5">The sequence shown here is derived from an EMBL/GenBank/DDBJ whole genome shotgun (WGS) entry which is preliminary data.</text>
</comment>
<dbReference type="SUPFAM" id="SSF57362">
    <property type="entry name" value="BPTI-like"/>
    <property type="match status" value="2"/>
</dbReference>
<dbReference type="PANTHER" id="PTHR10083">
    <property type="entry name" value="KUNITZ-TYPE PROTEASE INHIBITOR-RELATED"/>
    <property type="match status" value="1"/>
</dbReference>
<keyword evidence="2" id="KW-0722">Serine protease inhibitor</keyword>
<dbReference type="InterPro" id="IPR002223">
    <property type="entry name" value="Kunitz_BPTI"/>
</dbReference>
<dbReference type="PANTHER" id="PTHR10083:SF374">
    <property type="entry name" value="BPTI_KUNITZ INHIBITOR DOMAIN-CONTAINING PROTEIN"/>
    <property type="match status" value="1"/>
</dbReference>
<dbReference type="Pfam" id="PF00014">
    <property type="entry name" value="Kunitz_BPTI"/>
    <property type="match status" value="2"/>
</dbReference>
<keyword evidence="3" id="KW-1015">Disulfide bond</keyword>
<evidence type="ECO:0000259" key="4">
    <source>
        <dbReference type="PROSITE" id="PS50279"/>
    </source>
</evidence>
<proteinExistence type="predicted"/>
<dbReference type="InterPro" id="IPR036880">
    <property type="entry name" value="Kunitz_BPTI_sf"/>
</dbReference>
<feature type="domain" description="BPTI/Kunitz inhibitor" evidence="4">
    <location>
        <begin position="1"/>
        <end position="48"/>
    </location>
</feature>
<organism evidence="5 6">
    <name type="scientific">Portunus trituberculatus</name>
    <name type="common">Swimming crab</name>
    <name type="synonym">Neptunus trituberculatus</name>
    <dbReference type="NCBI Taxonomy" id="210409"/>
    <lineage>
        <taxon>Eukaryota</taxon>
        <taxon>Metazoa</taxon>
        <taxon>Ecdysozoa</taxon>
        <taxon>Arthropoda</taxon>
        <taxon>Crustacea</taxon>
        <taxon>Multicrustacea</taxon>
        <taxon>Malacostraca</taxon>
        <taxon>Eumalacostraca</taxon>
        <taxon>Eucarida</taxon>
        <taxon>Decapoda</taxon>
        <taxon>Pleocyemata</taxon>
        <taxon>Brachyura</taxon>
        <taxon>Eubrachyura</taxon>
        <taxon>Portunoidea</taxon>
        <taxon>Portunidae</taxon>
        <taxon>Portuninae</taxon>
        <taxon>Portunus</taxon>
    </lineage>
</organism>
<reference evidence="5 6" key="1">
    <citation type="submission" date="2019-05" db="EMBL/GenBank/DDBJ databases">
        <title>Another draft genome of Portunus trituberculatus and its Hox gene families provides insights of decapod evolution.</title>
        <authorList>
            <person name="Jeong J.-H."/>
            <person name="Song I."/>
            <person name="Kim S."/>
            <person name="Choi T."/>
            <person name="Kim D."/>
            <person name="Ryu S."/>
            <person name="Kim W."/>
        </authorList>
    </citation>
    <scope>NUCLEOTIDE SEQUENCE [LARGE SCALE GENOMIC DNA]</scope>
    <source>
        <tissue evidence="5">Muscle</tissue>
    </source>
</reference>
<dbReference type="Gene3D" id="4.10.410.10">
    <property type="entry name" value="Pancreatic trypsin inhibitor Kunitz domain"/>
    <property type="match status" value="2"/>
</dbReference>
<dbReference type="GO" id="GO:0005615">
    <property type="term" value="C:extracellular space"/>
    <property type="evidence" value="ECO:0007669"/>
    <property type="project" value="TreeGrafter"/>
</dbReference>
<name>A0A5B7D120_PORTR</name>
<dbReference type="Proteomes" id="UP000324222">
    <property type="component" value="Unassembled WGS sequence"/>
</dbReference>
<dbReference type="PRINTS" id="PR00759">
    <property type="entry name" value="BASICPTASE"/>
</dbReference>
<dbReference type="GO" id="GO:0004867">
    <property type="term" value="F:serine-type endopeptidase inhibitor activity"/>
    <property type="evidence" value="ECO:0007669"/>
    <property type="project" value="UniProtKB-KW"/>
</dbReference>
<feature type="domain" description="BPTI/Kunitz inhibitor" evidence="4">
    <location>
        <begin position="67"/>
        <end position="117"/>
    </location>
</feature>
<keyword evidence="1" id="KW-0646">Protease inhibitor</keyword>
<dbReference type="AlphaFoldDB" id="A0A5B7D120"/>